<feature type="DNA-binding region" description="H-T-H motif" evidence="5">
    <location>
        <begin position="38"/>
        <end position="57"/>
    </location>
</feature>
<evidence type="ECO:0000259" key="6">
    <source>
        <dbReference type="PROSITE" id="PS50977"/>
    </source>
</evidence>
<dbReference type="InterPro" id="IPR004111">
    <property type="entry name" value="Repressor_TetR_C"/>
</dbReference>
<comment type="caution">
    <text evidence="7">The sequence shown here is derived from an EMBL/GenBank/DDBJ whole genome shotgun (WGS) entry which is preliminary data.</text>
</comment>
<protein>
    <submittedName>
        <fullName evidence="7">Tetracycline repressor, C-all-alpha domain protein</fullName>
    </submittedName>
</protein>
<dbReference type="InterPro" id="IPR009057">
    <property type="entry name" value="Homeodomain-like_sf"/>
</dbReference>
<evidence type="ECO:0000256" key="3">
    <source>
        <dbReference type="ARBA" id="ARBA00023125"/>
    </source>
</evidence>
<keyword evidence="2" id="KW-0805">Transcription regulation</keyword>
<reference evidence="7" key="1">
    <citation type="journal article" date="2014" name="Int. J. Syst. Evol. Microbiol.">
        <title>Complete genome sequence of Corynebacterium casei LMG S-19264T (=DSM 44701T), isolated from a smear-ripened cheese.</title>
        <authorList>
            <consortium name="US DOE Joint Genome Institute (JGI-PGF)"/>
            <person name="Walter F."/>
            <person name="Albersmeier A."/>
            <person name="Kalinowski J."/>
            <person name="Ruckert C."/>
        </authorList>
    </citation>
    <scope>NUCLEOTIDE SEQUENCE</scope>
    <source>
        <strain evidence="7">JCM 3086</strain>
    </source>
</reference>
<dbReference type="InterPro" id="IPR050109">
    <property type="entry name" value="HTH-type_TetR-like_transc_reg"/>
</dbReference>
<evidence type="ECO:0000256" key="2">
    <source>
        <dbReference type="ARBA" id="ARBA00023015"/>
    </source>
</evidence>
<dbReference type="InterPro" id="IPR001647">
    <property type="entry name" value="HTH_TetR"/>
</dbReference>
<dbReference type="PRINTS" id="PR00400">
    <property type="entry name" value="TETREPRESSOR"/>
</dbReference>
<keyword evidence="4" id="KW-0804">Transcription</keyword>
<keyword evidence="8" id="KW-1185">Reference proteome</keyword>
<evidence type="ECO:0000256" key="1">
    <source>
        <dbReference type="ARBA" id="ARBA00022491"/>
    </source>
</evidence>
<dbReference type="SUPFAM" id="SSF46689">
    <property type="entry name" value="Homeodomain-like"/>
    <property type="match status" value="1"/>
</dbReference>
<dbReference type="EMBL" id="BMQA01000035">
    <property type="protein sequence ID" value="GGJ48759.1"/>
    <property type="molecule type" value="Genomic_DNA"/>
</dbReference>
<organism evidence="7 8">
    <name type="scientific">Streptomyces brasiliensis</name>
    <dbReference type="NCBI Taxonomy" id="1954"/>
    <lineage>
        <taxon>Bacteria</taxon>
        <taxon>Bacillati</taxon>
        <taxon>Actinomycetota</taxon>
        <taxon>Actinomycetes</taxon>
        <taxon>Kitasatosporales</taxon>
        <taxon>Streptomycetaceae</taxon>
        <taxon>Streptomyces</taxon>
    </lineage>
</organism>
<dbReference type="GO" id="GO:0000976">
    <property type="term" value="F:transcription cis-regulatory region binding"/>
    <property type="evidence" value="ECO:0007669"/>
    <property type="project" value="TreeGrafter"/>
</dbReference>
<dbReference type="Proteomes" id="UP000657574">
    <property type="component" value="Unassembled WGS sequence"/>
</dbReference>
<dbReference type="GO" id="GO:0045892">
    <property type="term" value="P:negative regulation of DNA-templated transcription"/>
    <property type="evidence" value="ECO:0007669"/>
    <property type="project" value="InterPro"/>
</dbReference>
<proteinExistence type="predicted"/>
<evidence type="ECO:0000256" key="4">
    <source>
        <dbReference type="ARBA" id="ARBA00023163"/>
    </source>
</evidence>
<dbReference type="Gene3D" id="1.10.357.10">
    <property type="entry name" value="Tetracycline Repressor, domain 2"/>
    <property type="match status" value="1"/>
</dbReference>
<accession>A0A917L8H0</accession>
<evidence type="ECO:0000313" key="8">
    <source>
        <dbReference type="Proteomes" id="UP000657574"/>
    </source>
</evidence>
<dbReference type="SUPFAM" id="SSF48498">
    <property type="entry name" value="Tetracyclin repressor-like, C-terminal domain"/>
    <property type="match status" value="1"/>
</dbReference>
<dbReference type="Pfam" id="PF02909">
    <property type="entry name" value="TetR_C_1"/>
    <property type="match status" value="1"/>
</dbReference>
<name>A0A917L8H0_9ACTN</name>
<dbReference type="AlphaFoldDB" id="A0A917L8H0"/>
<dbReference type="PANTHER" id="PTHR30055:SF151">
    <property type="entry name" value="TRANSCRIPTIONAL REGULATORY PROTEIN"/>
    <property type="match status" value="1"/>
</dbReference>
<reference evidence="7" key="2">
    <citation type="submission" date="2020-09" db="EMBL/GenBank/DDBJ databases">
        <authorList>
            <person name="Sun Q."/>
            <person name="Ohkuma M."/>
        </authorList>
    </citation>
    <scope>NUCLEOTIDE SEQUENCE</scope>
    <source>
        <strain evidence="7">JCM 3086</strain>
    </source>
</reference>
<keyword evidence="3 5" id="KW-0238">DNA-binding</keyword>
<sequence>MSTGFRRSGRPTTPMLDREIIVRSALDLIDDVGAKGFSVNLLAQRLRVRPSSLYNHVKGKDDILAGVRELVAAPIDAGVFDNLPWDEALMSWARLYRAAFAAHPQTIPLLATQPLPGAHSTVRMYETVASGLERAGWPADTVVPLIVGIESFILGSALDLTAPPTMLDPGPDSPQAPRFTALVHARDEVSAAEGRPAADLAFEFSLTALVDGLRARLAEQTAASGDSRVR</sequence>
<evidence type="ECO:0000256" key="5">
    <source>
        <dbReference type="PROSITE-ProRule" id="PRU00335"/>
    </source>
</evidence>
<gene>
    <name evidence="7" type="ORF">GCM10010121_069910</name>
</gene>
<dbReference type="PROSITE" id="PS50977">
    <property type="entry name" value="HTH_TETR_2"/>
    <property type="match status" value="1"/>
</dbReference>
<dbReference type="InterPro" id="IPR036271">
    <property type="entry name" value="Tet_transcr_reg_TetR-rel_C_sf"/>
</dbReference>
<feature type="domain" description="HTH tetR-type" evidence="6">
    <location>
        <begin position="15"/>
        <end position="75"/>
    </location>
</feature>
<dbReference type="GO" id="GO:0046677">
    <property type="term" value="P:response to antibiotic"/>
    <property type="evidence" value="ECO:0007669"/>
    <property type="project" value="InterPro"/>
</dbReference>
<dbReference type="RefSeq" id="WP_189315355.1">
    <property type="nucleotide sequence ID" value="NZ_BMQA01000035.1"/>
</dbReference>
<dbReference type="GO" id="GO:0003700">
    <property type="term" value="F:DNA-binding transcription factor activity"/>
    <property type="evidence" value="ECO:0007669"/>
    <property type="project" value="TreeGrafter"/>
</dbReference>
<dbReference type="PANTHER" id="PTHR30055">
    <property type="entry name" value="HTH-TYPE TRANSCRIPTIONAL REGULATOR RUTR"/>
    <property type="match status" value="1"/>
</dbReference>
<keyword evidence="1" id="KW-0678">Repressor</keyword>
<dbReference type="InterPro" id="IPR003012">
    <property type="entry name" value="Tet_transcr_reg_TetR"/>
</dbReference>
<evidence type="ECO:0000313" key="7">
    <source>
        <dbReference type="EMBL" id="GGJ48759.1"/>
    </source>
</evidence>